<reference evidence="2 3" key="1">
    <citation type="submission" date="2019-07" db="EMBL/GenBank/DDBJ databases">
        <title>Genomic Encyclopedia of Type Strains, Phase IV (KMG-IV): sequencing the most valuable type-strain genomes for metagenomic binning, comparative biology and taxonomic classification.</title>
        <authorList>
            <person name="Goeker M."/>
        </authorList>
    </citation>
    <scope>NUCLEOTIDE SEQUENCE [LARGE SCALE GENOMIC DNA]</scope>
    <source>
        <strain evidence="2 3">SS015</strain>
    </source>
</reference>
<dbReference type="RefSeq" id="WP_187426590.1">
    <property type="nucleotide sequence ID" value="NZ_VNIB01000001.1"/>
</dbReference>
<feature type="domain" description="ACT" evidence="1">
    <location>
        <begin position="96"/>
        <end position="176"/>
    </location>
</feature>
<dbReference type="CDD" id="cd04869">
    <property type="entry name" value="ACT_GcvR_2"/>
    <property type="match status" value="1"/>
</dbReference>
<sequence length="176" mass="19287">MEKRFIMTAFGRDRVGIVADVTRILFENGCNLEETSMNQLADEFALILLFNSRQEDVEALLERETRRLEREKGISAFVRPLSKRSPVAGRGGAAAVVHVEGVDQAGIVYKVSRFLADNGVNIVDLKSNVVASPGSGTTLYLMDIHVQLPEGADSSRLDEGLQRVADELNVDIGLEV</sequence>
<evidence type="ECO:0000313" key="3">
    <source>
        <dbReference type="Proteomes" id="UP000324159"/>
    </source>
</evidence>
<dbReference type="Gene3D" id="3.30.70.260">
    <property type="match status" value="2"/>
</dbReference>
<dbReference type="InterPro" id="IPR050990">
    <property type="entry name" value="UPF0237/GcvR_regulator"/>
</dbReference>
<dbReference type="GO" id="GO:0006355">
    <property type="term" value="P:regulation of DNA-templated transcription"/>
    <property type="evidence" value="ECO:0007669"/>
    <property type="project" value="InterPro"/>
</dbReference>
<keyword evidence="3" id="KW-1185">Reference proteome</keyword>
<comment type="caution">
    <text evidence="2">The sequence shown here is derived from an EMBL/GenBank/DDBJ whole genome shotgun (WGS) entry which is preliminary data.</text>
</comment>
<dbReference type="InterPro" id="IPR045865">
    <property type="entry name" value="ACT-like_dom_sf"/>
</dbReference>
<feature type="domain" description="ACT" evidence="1">
    <location>
        <begin position="6"/>
        <end position="83"/>
    </location>
</feature>
<dbReference type="PROSITE" id="PS51671">
    <property type="entry name" value="ACT"/>
    <property type="match status" value="2"/>
</dbReference>
<name>A0A5D3WPM4_9BACT</name>
<dbReference type="Proteomes" id="UP000324159">
    <property type="component" value="Unassembled WGS sequence"/>
</dbReference>
<accession>A0A5D3WPM4</accession>
<dbReference type="SUPFAM" id="SSF55021">
    <property type="entry name" value="ACT-like"/>
    <property type="match status" value="2"/>
</dbReference>
<dbReference type="AlphaFoldDB" id="A0A5D3WPM4"/>
<organism evidence="2 3">
    <name type="scientific">Geothermobacter ehrlichii</name>
    <dbReference type="NCBI Taxonomy" id="213224"/>
    <lineage>
        <taxon>Bacteria</taxon>
        <taxon>Pseudomonadati</taxon>
        <taxon>Thermodesulfobacteriota</taxon>
        <taxon>Desulfuromonadia</taxon>
        <taxon>Desulfuromonadales</taxon>
        <taxon>Geothermobacteraceae</taxon>
        <taxon>Geothermobacter</taxon>
    </lineage>
</organism>
<proteinExistence type="predicted"/>
<dbReference type="PIRSF" id="PIRSF028103">
    <property type="entry name" value="GcvR"/>
    <property type="match status" value="1"/>
</dbReference>
<dbReference type="PANTHER" id="PTHR34875">
    <property type="entry name" value="UPF0237 PROTEIN MJ1558"/>
    <property type="match status" value="1"/>
</dbReference>
<evidence type="ECO:0000313" key="2">
    <source>
        <dbReference type="EMBL" id="TYP00157.1"/>
    </source>
</evidence>
<evidence type="ECO:0000259" key="1">
    <source>
        <dbReference type="PROSITE" id="PS51671"/>
    </source>
</evidence>
<dbReference type="PANTHER" id="PTHR34875:SF6">
    <property type="entry name" value="UPF0237 PROTEIN MJ1558"/>
    <property type="match status" value="1"/>
</dbReference>
<dbReference type="InterPro" id="IPR002912">
    <property type="entry name" value="ACT_dom"/>
</dbReference>
<gene>
    <name evidence="2" type="ORF">EDC39_101318</name>
</gene>
<dbReference type="EMBL" id="VNIB01000001">
    <property type="protein sequence ID" value="TYP00157.1"/>
    <property type="molecule type" value="Genomic_DNA"/>
</dbReference>
<dbReference type="InterPro" id="IPR016867">
    <property type="entry name" value="GcvR"/>
</dbReference>
<protein>
    <submittedName>
        <fullName evidence="2">Glycine cleavage system transcriptional repressor</fullName>
    </submittedName>
</protein>
<dbReference type="Pfam" id="PF13740">
    <property type="entry name" value="ACT_6"/>
    <property type="match status" value="2"/>
</dbReference>